<dbReference type="GO" id="GO:0043565">
    <property type="term" value="F:sequence-specific DNA binding"/>
    <property type="evidence" value="ECO:0007669"/>
    <property type="project" value="InterPro"/>
</dbReference>
<dbReference type="GO" id="GO:0003700">
    <property type="term" value="F:DNA-binding transcription factor activity"/>
    <property type="evidence" value="ECO:0007669"/>
    <property type="project" value="InterPro"/>
</dbReference>
<evidence type="ECO:0000256" key="3">
    <source>
        <dbReference type="ARBA" id="ARBA00023163"/>
    </source>
</evidence>
<proteinExistence type="predicted"/>
<dbReference type="AlphaFoldDB" id="A0A1H8YY21"/>
<dbReference type="PANTHER" id="PTHR43280:SF27">
    <property type="entry name" value="TRANSCRIPTIONAL REGULATOR MTLR"/>
    <property type="match status" value="1"/>
</dbReference>
<dbReference type="FunCoup" id="A0A1H8YY21">
    <property type="interactions" value="5"/>
</dbReference>
<feature type="domain" description="HTH araC/xylS-type" evidence="4">
    <location>
        <begin position="176"/>
        <end position="274"/>
    </location>
</feature>
<dbReference type="Gene3D" id="2.60.120.10">
    <property type="entry name" value="Jelly Rolls"/>
    <property type="match status" value="1"/>
</dbReference>
<dbReference type="SUPFAM" id="SSF51182">
    <property type="entry name" value="RmlC-like cupins"/>
    <property type="match status" value="1"/>
</dbReference>
<dbReference type="InterPro" id="IPR011051">
    <property type="entry name" value="RmlC_Cupin_sf"/>
</dbReference>
<reference evidence="6" key="1">
    <citation type="submission" date="2016-10" db="EMBL/GenBank/DDBJ databases">
        <authorList>
            <person name="Varghese N."/>
            <person name="Submissions S."/>
        </authorList>
    </citation>
    <scope>NUCLEOTIDE SEQUENCE [LARGE SCALE GENOMIC DNA]</scope>
    <source>
        <strain evidence="6">DSM 24740</strain>
    </source>
</reference>
<dbReference type="SUPFAM" id="SSF46689">
    <property type="entry name" value="Homeodomain-like"/>
    <property type="match status" value="2"/>
</dbReference>
<dbReference type="RefSeq" id="WP_090164827.1">
    <property type="nucleotide sequence ID" value="NZ_FOFB01000001.1"/>
</dbReference>
<sequence length="277" mass="32174">MRAVFEDLPVGNRQSINAFHYAEASFNTPWHFHPQHELTLIEESSGTKFIGDYVGAYAPGELVLLQGNLPHCWKNQPRTGRSRSTVIQWSPETYSRAPELDGVFQLLQAAAKGLLFDLRDVQSLRMEVHRLPTLPPAEQYLQLLSVLQQLTSCRWTSLSNSSFQQPISSGHGSRMQRIHRFVEQNFQRKVKLLEIAQEVHLSEQAFNRFFRKTMGRPFFSFLNEYRVNRASQLLIETDWPVGRIAPACGFASLPFFHRQFKRFMELTPLQYRKQHQP</sequence>
<name>A0A1H8YY21_9BACT</name>
<evidence type="ECO:0000256" key="2">
    <source>
        <dbReference type="ARBA" id="ARBA00023125"/>
    </source>
</evidence>
<dbReference type="PANTHER" id="PTHR43280">
    <property type="entry name" value="ARAC-FAMILY TRANSCRIPTIONAL REGULATOR"/>
    <property type="match status" value="1"/>
</dbReference>
<protein>
    <submittedName>
        <fullName evidence="5">Transcriptional regulator, AraC family</fullName>
    </submittedName>
</protein>
<evidence type="ECO:0000256" key="1">
    <source>
        <dbReference type="ARBA" id="ARBA00023015"/>
    </source>
</evidence>
<dbReference type="Pfam" id="PF12833">
    <property type="entry name" value="HTH_18"/>
    <property type="match status" value="1"/>
</dbReference>
<keyword evidence="6" id="KW-1185">Reference proteome</keyword>
<organism evidence="5 6">
    <name type="scientific">Neolewinella agarilytica</name>
    <dbReference type="NCBI Taxonomy" id="478744"/>
    <lineage>
        <taxon>Bacteria</taxon>
        <taxon>Pseudomonadati</taxon>
        <taxon>Bacteroidota</taxon>
        <taxon>Saprospiria</taxon>
        <taxon>Saprospirales</taxon>
        <taxon>Lewinellaceae</taxon>
        <taxon>Neolewinella</taxon>
    </lineage>
</organism>
<dbReference type="Proteomes" id="UP000199021">
    <property type="component" value="Unassembled WGS sequence"/>
</dbReference>
<dbReference type="InterPro" id="IPR018060">
    <property type="entry name" value="HTH_AraC"/>
</dbReference>
<dbReference type="PROSITE" id="PS01124">
    <property type="entry name" value="HTH_ARAC_FAMILY_2"/>
    <property type="match status" value="1"/>
</dbReference>
<dbReference type="STRING" id="478744.SAMN05444359_10176"/>
<dbReference type="InterPro" id="IPR009057">
    <property type="entry name" value="Homeodomain-like_sf"/>
</dbReference>
<dbReference type="Gene3D" id="1.10.10.60">
    <property type="entry name" value="Homeodomain-like"/>
    <property type="match status" value="2"/>
</dbReference>
<evidence type="ECO:0000313" key="5">
    <source>
        <dbReference type="EMBL" id="SEP56986.1"/>
    </source>
</evidence>
<gene>
    <name evidence="5" type="ORF">SAMN05444359_10176</name>
</gene>
<keyword evidence="3" id="KW-0804">Transcription</keyword>
<dbReference type="OrthoDB" id="1410704at2"/>
<dbReference type="CDD" id="cd06976">
    <property type="entry name" value="cupin_MtlR-like_N"/>
    <property type="match status" value="1"/>
</dbReference>
<accession>A0A1H8YY21</accession>
<evidence type="ECO:0000259" key="4">
    <source>
        <dbReference type="PROSITE" id="PS01124"/>
    </source>
</evidence>
<dbReference type="InterPro" id="IPR014710">
    <property type="entry name" value="RmlC-like_jellyroll"/>
</dbReference>
<dbReference type="EMBL" id="FOFB01000001">
    <property type="protein sequence ID" value="SEP56986.1"/>
    <property type="molecule type" value="Genomic_DNA"/>
</dbReference>
<dbReference type="SMART" id="SM00342">
    <property type="entry name" value="HTH_ARAC"/>
    <property type="match status" value="1"/>
</dbReference>
<dbReference type="InParanoid" id="A0A1H8YY21"/>
<keyword evidence="1" id="KW-0805">Transcription regulation</keyword>
<evidence type="ECO:0000313" key="6">
    <source>
        <dbReference type="Proteomes" id="UP000199021"/>
    </source>
</evidence>
<keyword evidence="2" id="KW-0238">DNA-binding</keyword>